<dbReference type="Proteomes" id="UP000242496">
    <property type="component" value="Unassembled WGS sequence"/>
</dbReference>
<gene>
    <name evidence="1" type="ORF">SAMN05421784_1671</name>
</gene>
<name>A0A1I7KJR7_9GAMM</name>
<accession>A0A1I7KJR7</accession>
<evidence type="ECO:0000313" key="2">
    <source>
        <dbReference type="Proteomes" id="UP000242496"/>
    </source>
</evidence>
<organism evidence="1 2">
    <name type="scientific">Xenorhabdus koppenhoeferi</name>
    <dbReference type="NCBI Taxonomy" id="351659"/>
    <lineage>
        <taxon>Bacteria</taxon>
        <taxon>Pseudomonadati</taxon>
        <taxon>Pseudomonadota</taxon>
        <taxon>Gammaproteobacteria</taxon>
        <taxon>Enterobacterales</taxon>
        <taxon>Morganellaceae</taxon>
        <taxon>Xenorhabdus</taxon>
    </lineage>
</organism>
<dbReference type="AlphaFoldDB" id="A0A1I7KJR7"/>
<keyword evidence="2" id="KW-1185">Reference proteome</keyword>
<proteinExistence type="predicted"/>
<protein>
    <submittedName>
        <fullName evidence="1">Uncharacterized protein</fullName>
    </submittedName>
</protein>
<reference evidence="2" key="1">
    <citation type="submission" date="2016-10" db="EMBL/GenBank/DDBJ databases">
        <authorList>
            <person name="Varghese N."/>
            <person name="Submissions S."/>
        </authorList>
    </citation>
    <scope>NUCLEOTIDE SEQUENCE [LARGE SCALE GENOMIC DNA]</scope>
    <source>
        <strain evidence="2">DSM 18168</strain>
    </source>
</reference>
<feature type="non-terminal residue" evidence="1">
    <location>
        <position position="1"/>
    </location>
</feature>
<evidence type="ECO:0000313" key="1">
    <source>
        <dbReference type="EMBL" id="SFU97544.1"/>
    </source>
</evidence>
<sequence length="39" mass="4558">LFNNLIRQSVWALAGLYLTPKGEKDNQVLKSEQQLIHYE</sequence>
<dbReference type="EMBL" id="FPBJ01000067">
    <property type="protein sequence ID" value="SFU97544.1"/>
    <property type="molecule type" value="Genomic_DNA"/>
</dbReference>